<keyword evidence="3" id="KW-1185">Reference proteome</keyword>
<protein>
    <submittedName>
        <fullName evidence="2">Uncharacterized protein</fullName>
    </submittedName>
</protein>
<reference evidence="2 3" key="1">
    <citation type="submission" date="2011-04" db="EMBL/GenBank/DDBJ databases">
        <title>The Genome Sequence of Dysgonomonas gadei ATCC BAA-286.</title>
        <authorList>
            <consortium name="The Broad Institute Genome Sequencing Platform"/>
            <person name="Earl A."/>
            <person name="Ward D."/>
            <person name="Feldgarden M."/>
            <person name="Gevers D."/>
            <person name="Pudlo N."/>
            <person name="Martens E."/>
            <person name="Allen-Vercoe E."/>
            <person name="Young S.K."/>
            <person name="Zeng Q."/>
            <person name="Gargeya S."/>
            <person name="Fitzgerald M."/>
            <person name="Haas B."/>
            <person name="Abouelleil A."/>
            <person name="Alvarado L."/>
            <person name="Arachchi H.M."/>
            <person name="Berlin A."/>
            <person name="Brown A."/>
            <person name="Chapman S.B."/>
            <person name="Chen Z."/>
            <person name="Dunbar C."/>
            <person name="Freedman E."/>
            <person name="Gearin G."/>
            <person name="Gellesch M."/>
            <person name="Goldberg J."/>
            <person name="Griggs A."/>
            <person name="Gujja S."/>
            <person name="Heiman D."/>
            <person name="Howarth C."/>
            <person name="Larson L."/>
            <person name="Lui A."/>
            <person name="MacDonald P.J.P."/>
            <person name="Mehta T."/>
            <person name="Montmayeur A."/>
            <person name="Murphy C."/>
            <person name="Neiman D."/>
            <person name="Pearson M."/>
            <person name="Priest M."/>
            <person name="Roberts A."/>
            <person name="Saif S."/>
            <person name="Shea T."/>
            <person name="Shenoy N."/>
            <person name="Sisk P."/>
            <person name="Stolte C."/>
            <person name="Sykes S."/>
            <person name="Yandava C."/>
            <person name="Wortman J."/>
            <person name="Nusbaum C."/>
            <person name="Birren B."/>
        </authorList>
    </citation>
    <scope>NUCLEOTIDE SEQUENCE [LARGE SCALE GENOMIC DNA]</scope>
    <source>
        <strain evidence="2 3">ATCC BAA-286</strain>
    </source>
</reference>
<comment type="caution">
    <text evidence="2">The sequence shown here is derived from an EMBL/GenBank/DDBJ whole genome shotgun (WGS) entry which is preliminary data.</text>
</comment>
<dbReference type="RefSeq" id="WP_006798276.1">
    <property type="nucleotide sequence ID" value="NZ_GL891979.1"/>
</dbReference>
<dbReference type="STRING" id="742766.HMPREF9455_00761"/>
<sequence>MKQTNFKQKHRKGIRFKILLLLVTILAVSPAIHAQVTIGTGEEPISGALLQLKDKNNVPDSTHNAYKGLALPRVTLSEKKELYPMFLADPDNPASGPNSDYAANKLILDKTHTGLIVYNLVEDDDKELCLGLNQWDGEKWNCFQQKASPAQFEFHCSTLEVRGDYGDGIALNSSNYIRVEVEITRIGSYSISATFAPGNPQGDNGYFFELSGTFYATGTFFITIPGTGQPKLHTQGTDLLNLADDTPDQFILSSTGSGPDCNFAVNVRSTAARPEFDIECGATVVQGAYFEDVPLSSTPGVTGEPNRIKVTLRNIPPSAFGAVAILETNTVDGFSFKGQAVLSSNPQDIYLEGTGIPRGLNDKVFTITTNSVSNDASCTATVYMLIPRKRLMTLGNTNNTYGYNPGLVSQRNPPNSLNTMLTDKNNFGYNQWSILKFAGFNNLGTTAEANFIPSSNPDAWGDDNRDIVALETTTWRNMSASKLESLLKGTGGQPKTDIFMIGYDTEFYRNSNAADAARCAVLIDFLKSGGILMICSEANTSNANFLNLLFDNPSPAISSASGAGAGSNYTLGFNNVNMNSAAAMNMKPYYCKDDDPILKGPFDDILGRNWGEDASTTVFMTNLPLDEIIIYSGAREIGNTSRDATGVTIFRHKEYPLIFVGDGGFNSAEARTYWNVNSGVCPFVLTTKTINGKVYSNYPSYRYNFGGSGNRVYNTAFTANAFAWCIMKAEEIRRANK</sequence>
<dbReference type="AlphaFoldDB" id="F5IUJ4"/>
<accession>F5IUJ4</accession>
<name>F5IUJ4_9BACT</name>
<organism evidence="2 3">
    <name type="scientific">Dysgonomonas gadei ATCC BAA-286</name>
    <dbReference type="NCBI Taxonomy" id="742766"/>
    <lineage>
        <taxon>Bacteria</taxon>
        <taxon>Pseudomonadati</taxon>
        <taxon>Bacteroidota</taxon>
        <taxon>Bacteroidia</taxon>
        <taxon>Bacteroidales</taxon>
        <taxon>Dysgonomonadaceae</taxon>
        <taxon>Dysgonomonas</taxon>
    </lineage>
</organism>
<evidence type="ECO:0000256" key="1">
    <source>
        <dbReference type="SAM" id="SignalP"/>
    </source>
</evidence>
<feature type="chain" id="PRO_5003328394" evidence="1">
    <location>
        <begin position="35"/>
        <end position="737"/>
    </location>
</feature>
<dbReference type="HOGENOM" id="CLU_454703_0_0_10"/>
<dbReference type="EMBL" id="ADLV01000014">
    <property type="protein sequence ID" value="EGK03128.1"/>
    <property type="molecule type" value="Genomic_DNA"/>
</dbReference>
<feature type="signal peptide" evidence="1">
    <location>
        <begin position="1"/>
        <end position="34"/>
    </location>
</feature>
<evidence type="ECO:0000313" key="3">
    <source>
        <dbReference type="Proteomes" id="UP000004913"/>
    </source>
</evidence>
<dbReference type="Proteomes" id="UP000004913">
    <property type="component" value="Unassembled WGS sequence"/>
</dbReference>
<dbReference type="OrthoDB" id="1377352at2"/>
<evidence type="ECO:0000313" key="2">
    <source>
        <dbReference type="EMBL" id="EGK03128.1"/>
    </source>
</evidence>
<dbReference type="eggNOG" id="ENOG502Z7Z7">
    <property type="taxonomic scope" value="Bacteria"/>
</dbReference>
<proteinExistence type="predicted"/>
<gene>
    <name evidence="2" type="ORF">HMPREF9455_00761</name>
</gene>
<keyword evidence="1" id="KW-0732">Signal</keyword>